<comment type="caution">
    <text evidence="1">The sequence shown here is derived from an EMBL/GenBank/DDBJ whole genome shotgun (WGS) entry which is preliminary data.</text>
</comment>
<dbReference type="PANTHER" id="PTHR45982:SF1">
    <property type="entry name" value="REGULATOR OF CHROMOSOME CONDENSATION"/>
    <property type="match status" value="1"/>
</dbReference>
<dbReference type="VEuPathDB" id="AmoebaDB:NfTy_031940"/>
<organism evidence="1 2">
    <name type="scientific">Naegleria fowleri</name>
    <name type="common">Brain eating amoeba</name>
    <dbReference type="NCBI Taxonomy" id="5763"/>
    <lineage>
        <taxon>Eukaryota</taxon>
        <taxon>Discoba</taxon>
        <taxon>Heterolobosea</taxon>
        <taxon>Tetramitia</taxon>
        <taxon>Eutetramitia</taxon>
        <taxon>Vahlkampfiidae</taxon>
        <taxon>Naegleria</taxon>
    </lineage>
</organism>
<protein>
    <submittedName>
        <fullName evidence="1">Uncharacterized protein</fullName>
    </submittedName>
</protein>
<keyword evidence="2" id="KW-1185">Reference proteome</keyword>
<dbReference type="AlphaFoldDB" id="A0A6A5CI34"/>
<name>A0A6A5CI34_NAEFO</name>
<dbReference type="Gene3D" id="2.130.10.30">
    <property type="entry name" value="Regulator of chromosome condensation 1/beta-lactamase-inhibitor protein II"/>
    <property type="match status" value="1"/>
</dbReference>
<dbReference type="Proteomes" id="UP000444721">
    <property type="component" value="Unassembled WGS sequence"/>
</dbReference>
<dbReference type="VEuPathDB" id="AmoebaDB:NF0108650"/>
<dbReference type="EMBL" id="VFQX01000002">
    <property type="protein sequence ID" value="KAF0984898.1"/>
    <property type="molecule type" value="Genomic_DNA"/>
</dbReference>
<evidence type="ECO:0000313" key="2">
    <source>
        <dbReference type="Proteomes" id="UP000444721"/>
    </source>
</evidence>
<reference evidence="1 2" key="1">
    <citation type="journal article" date="2019" name="Sci. Rep.">
        <title>Nanopore sequencing improves the draft genome of the human pathogenic amoeba Naegleria fowleri.</title>
        <authorList>
            <person name="Liechti N."/>
            <person name="Schurch N."/>
            <person name="Bruggmann R."/>
            <person name="Wittwer M."/>
        </authorList>
    </citation>
    <scope>NUCLEOTIDE SEQUENCE [LARGE SCALE GENOMIC DNA]</scope>
    <source>
        <strain evidence="1 2">ATCC 30894</strain>
    </source>
</reference>
<dbReference type="GeneID" id="68108015"/>
<dbReference type="VEuPathDB" id="AmoebaDB:FDP41_000797"/>
<accession>A0A6A5CI34</accession>
<dbReference type="OrthoDB" id="5370059at2759"/>
<evidence type="ECO:0000313" key="1">
    <source>
        <dbReference type="EMBL" id="KAF0984898.1"/>
    </source>
</evidence>
<dbReference type="RefSeq" id="XP_044569611.1">
    <property type="nucleotide sequence ID" value="XM_044711772.1"/>
</dbReference>
<dbReference type="InterPro" id="IPR051553">
    <property type="entry name" value="Ran_GTPase-activating"/>
</dbReference>
<dbReference type="InterPro" id="IPR009091">
    <property type="entry name" value="RCC1/BLIP-II"/>
</dbReference>
<dbReference type="PANTHER" id="PTHR45982">
    <property type="entry name" value="REGULATOR OF CHROMOSOME CONDENSATION"/>
    <property type="match status" value="1"/>
</dbReference>
<gene>
    <name evidence="1" type="ORF">FDP41_000797</name>
</gene>
<proteinExistence type="predicted"/>
<dbReference type="SUPFAM" id="SSF50985">
    <property type="entry name" value="RCC1/BLIP-II"/>
    <property type="match status" value="1"/>
</dbReference>
<sequence>MGEVAFVKEISRVPLPFERSVMSTTTTTTSQQHQQHHHHDRIKKTSCGTKHSLILTRPHGVVYASGQSDEGQINQAGECINTFTTIYRGACYVKSIGKRSFVIDRESRELILCGENHFCQLGLGDSKNRVSWTIHPFFSKLKHEEGEFVTKVDGGISHTVVMTSKKRFFHFGMCFKLGELSSHPCLLTLNHATISRVKCTHYATFYWTTSQKMYASGLNAIHWRPL</sequence>